<dbReference type="InterPro" id="IPR001223">
    <property type="entry name" value="Glyco_hydro18_cat"/>
</dbReference>
<dbReference type="Proteomes" id="UP000288216">
    <property type="component" value="Unassembled WGS sequence"/>
</dbReference>
<dbReference type="AlphaFoldDB" id="A0A401QAE6"/>
<dbReference type="Gene3D" id="3.20.20.80">
    <property type="entry name" value="Glycosidases"/>
    <property type="match status" value="1"/>
</dbReference>
<feature type="domain" description="GH18" evidence="2">
    <location>
        <begin position="44"/>
        <end position="185"/>
    </location>
</feature>
<keyword evidence="4" id="KW-1185">Reference proteome</keyword>
<evidence type="ECO:0000313" key="4">
    <source>
        <dbReference type="Proteomes" id="UP000288216"/>
    </source>
</evidence>
<gene>
    <name evidence="3" type="ORF">scyTo_0022655</name>
</gene>
<dbReference type="Pfam" id="PF00704">
    <property type="entry name" value="Glyco_hydro_18"/>
    <property type="match status" value="1"/>
</dbReference>
<sequence>MSTTHQLQDGKASTCNRETPERKEEGEFQAAVVLLACLELGSASRLVCYFTSWAQYRPGEGKFKIDDLDPCLCTHLIYAFAGMKDNKITNLDANDLTLYHSFNNLKNKNQNLKTLLSVGGWNFGTQKFSAMVSTKENRQTFITSEMVAAFEVEAKSSGQPRMLLSAAVAAGMGIVEGSYEVAELG</sequence>
<dbReference type="InterPro" id="IPR017853">
    <property type="entry name" value="GH"/>
</dbReference>
<dbReference type="SMART" id="SM00636">
    <property type="entry name" value="Glyco_18"/>
    <property type="match status" value="1"/>
</dbReference>
<proteinExistence type="predicted"/>
<dbReference type="GO" id="GO:0008061">
    <property type="term" value="F:chitin binding"/>
    <property type="evidence" value="ECO:0007669"/>
    <property type="project" value="InterPro"/>
</dbReference>
<dbReference type="PANTHER" id="PTHR11177:SF317">
    <property type="entry name" value="CHITINASE 12-RELATED"/>
    <property type="match status" value="1"/>
</dbReference>
<dbReference type="InterPro" id="IPR050314">
    <property type="entry name" value="Glycosyl_Hydrlase_18"/>
</dbReference>
<dbReference type="PANTHER" id="PTHR11177">
    <property type="entry name" value="CHITINASE"/>
    <property type="match status" value="1"/>
</dbReference>
<dbReference type="OrthoDB" id="76388at2759"/>
<dbReference type="STRING" id="75743.A0A401QAE6"/>
<dbReference type="EMBL" id="BFAA01023386">
    <property type="protein sequence ID" value="GCB82358.1"/>
    <property type="molecule type" value="Genomic_DNA"/>
</dbReference>
<dbReference type="PROSITE" id="PS51910">
    <property type="entry name" value="GH18_2"/>
    <property type="match status" value="1"/>
</dbReference>
<organism evidence="3 4">
    <name type="scientific">Scyliorhinus torazame</name>
    <name type="common">Cloudy catshark</name>
    <name type="synonym">Catulus torazame</name>
    <dbReference type="NCBI Taxonomy" id="75743"/>
    <lineage>
        <taxon>Eukaryota</taxon>
        <taxon>Metazoa</taxon>
        <taxon>Chordata</taxon>
        <taxon>Craniata</taxon>
        <taxon>Vertebrata</taxon>
        <taxon>Chondrichthyes</taxon>
        <taxon>Elasmobranchii</taxon>
        <taxon>Galeomorphii</taxon>
        <taxon>Galeoidea</taxon>
        <taxon>Carcharhiniformes</taxon>
        <taxon>Scyliorhinidae</taxon>
        <taxon>Scyliorhinus</taxon>
    </lineage>
</organism>
<feature type="region of interest" description="Disordered" evidence="1">
    <location>
        <begin position="1"/>
        <end position="22"/>
    </location>
</feature>
<evidence type="ECO:0000313" key="3">
    <source>
        <dbReference type="EMBL" id="GCB82358.1"/>
    </source>
</evidence>
<feature type="compositionally biased region" description="Polar residues" evidence="1">
    <location>
        <begin position="1"/>
        <end position="17"/>
    </location>
</feature>
<reference evidence="3 4" key="1">
    <citation type="journal article" date="2018" name="Nat. Ecol. Evol.">
        <title>Shark genomes provide insights into elasmobranch evolution and the origin of vertebrates.</title>
        <authorList>
            <person name="Hara Y"/>
            <person name="Yamaguchi K"/>
            <person name="Onimaru K"/>
            <person name="Kadota M"/>
            <person name="Koyanagi M"/>
            <person name="Keeley SD"/>
            <person name="Tatsumi K"/>
            <person name="Tanaka K"/>
            <person name="Motone F"/>
            <person name="Kageyama Y"/>
            <person name="Nozu R"/>
            <person name="Adachi N"/>
            <person name="Nishimura O"/>
            <person name="Nakagawa R"/>
            <person name="Tanegashima C"/>
            <person name="Kiyatake I"/>
            <person name="Matsumoto R"/>
            <person name="Murakumo K"/>
            <person name="Nishida K"/>
            <person name="Terakita A"/>
            <person name="Kuratani S"/>
            <person name="Sato K"/>
            <person name="Hyodo S Kuraku.S."/>
        </authorList>
    </citation>
    <scope>NUCLEOTIDE SEQUENCE [LARGE SCALE GENOMIC DNA]</scope>
</reference>
<feature type="non-terminal residue" evidence="3">
    <location>
        <position position="185"/>
    </location>
</feature>
<dbReference type="SUPFAM" id="SSF51445">
    <property type="entry name" value="(Trans)glycosidases"/>
    <property type="match status" value="1"/>
</dbReference>
<dbReference type="GO" id="GO:0005576">
    <property type="term" value="C:extracellular region"/>
    <property type="evidence" value="ECO:0007669"/>
    <property type="project" value="TreeGrafter"/>
</dbReference>
<accession>A0A401QAE6</accession>
<dbReference type="GO" id="GO:0005975">
    <property type="term" value="P:carbohydrate metabolic process"/>
    <property type="evidence" value="ECO:0007669"/>
    <property type="project" value="InterPro"/>
</dbReference>
<dbReference type="InterPro" id="IPR011583">
    <property type="entry name" value="Chitinase_II/V-like_cat"/>
</dbReference>
<dbReference type="GO" id="GO:0004568">
    <property type="term" value="F:chitinase activity"/>
    <property type="evidence" value="ECO:0007669"/>
    <property type="project" value="TreeGrafter"/>
</dbReference>
<evidence type="ECO:0000256" key="1">
    <source>
        <dbReference type="SAM" id="MobiDB-lite"/>
    </source>
</evidence>
<comment type="caution">
    <text evidence="3">The sequence shown here is derived from an EMBL/GenBank/DDBJ whole genome shotgun (WGS) entry which is preliminary data.</text>
</comment>
<dbReference type="GO" id="GO:0006032">
    <property type="term" value="P:chitin catabolic process"/>
    <property type="evidence" value="ECO:0007669"/>
    <property type="project" value="TreeGrafter"/>
</dbReference>
<evidence type="ECO:0000259" key="2">
    <source>
        <dbReference type="PROSITE" id="PS51910"/>
    </source>
</evidence>
<protein>
    <recommendedName>
        <fullName evidence="2">GH18 domain-containing protein</fullName>
    </recommendedName>
</protein>
<name>A0A401QAE6_SCYTO</name>